<evidence type="ECO:0000259" key="1">
    <source>
        <dbReference type="PROSITE" id="PS50041"/>
    </source>
</evidence>
<accession>A0A3P9IAF6</accession>
<dbReference type="PANTHER" id="PTHR45784">
    <property type="entry name" value="C-TYPE LECTIN DOMAIN FAMILY 20 MEMBER A-RELATED"/>
    <property type="match status" value="1"/>
</dbReference>
<sequence length="212" mass="24232">MSFPSRSLCLANLYRSVSTPTLSFFIFLITKAILHTTILSYYTIYTSCGPSVCLYLHSYRSYDFFAKSATSGKPPSDVKRRMVQASTSTENDLFMTPTISEVFYFYVAVTEQNQKVYFYIGQSLSWSSAQNYCREHYLDLAMIENQEENTRAGSAAPSSPLTWIGLYREPWTWSDQSHSTFRNNNPAGLTNPREPFVACMISNHHVLVHCQQ</sequence>
<dbReference type="PROSITE" id="PS50041">
    <property type="entry name" value="C_TYPE_LECTIN_2"/>
    <property type="match status" value="1"/>
</dbReference>
<name>A0A3P9IAF6_ORYLA</name>
<dbReference type="Gene3D" id="3.10.100.10">
    <property type="entry name" value="Mannose-Binding Protein A, subunit A"/>
    <property type="match status" value="1"/>
</dbReference>
<dbReference type="Ensembl" id="ENSORLT00015025146.1">
    <property type="protein sequence ID" value="ENSORLP00015016869.1"/>
    <property type="gene ID" value="ENSORLG00015017861.1"/>
</dbReference>
<dbReference type="SUPFAM" id="SSF56436">
    <property type="entry name" value="C-type lectin-like"/>
    <property type="match status" value="1"/>
</dbReference>
<reference evidence="2" key="3">
    <citation type="submission" date="2025-08" db="UniProtKB">
        <authorList>
            <consortium name="Ensembl"/>
        </authorList>
    </citation>
    <scope>IDENTIFICATION</scope>
    <source>
        <strain evidence="2">HSOK</strain>
    </source>
</reference>
<dbReference type="AlphaFoldDB" id="A0A3P9IAF6"/>
<feature type="domain" description="C-type lectin" evidence="1">
    <location>
        <begin position="112"/>
        <end position="212"/>
    </location>
</feature>
<dbReference type="InterPro" id="IPR016187">
    <property type="entry name" value="CTDL_fold"/>
</dbReference>
<protein>
    <recommendedName>
        <fullName evidence="1">C-type lectin domain-containing protein</fullName>
    </recommendedName>
</protein>
<dbReference type="Proteomes" id="UP000265200">
    <property type="component" value="Chromosome 16"/>
</dbReference>
<reference key="1">
    <citation type="journal article" date="2007" name="Nature">
        <title>The medaka draft genome and insights into vertebrate genome evolution.</title>
        <authorList>
            <person name="Kasahara M."/>
            <person name="Naruse K."/>
            <person name="Sasaki S."/>
            <person name="Nakatani Y."/>
            <person name="Qu W."/>
            <person name="Ahsan B."/>
            <person name="Yamada T."/>
            <person name="Nagayasu Y."/>
            <person name="Doi K."/>
            <person name="Kasai Y."/>
            <person name="Jindo T."/>
            <person name="Kobayashi D."/>
            <person name="Shimada A."/>
            <person name="Toyoda A."/>
            <person name="Kuroki Y."/>
            <person name="Fujiyama A."/>
            <person name="Sasaki T."/>
            <person name="Shimizu A."/>
            <person name="Asakawa S."/>
            <person name="Shimizu N."/>
            <person name="Hashimoto S."/>
            <person name="Yang J."/>
            <person name="Lee Y."/>
            <person name="Matsushima K."/>
            <person name="Sugano S."/>
            <person name="Sakaizumi M."/>
            <person name="Narita T."/>
            <person name="Ohishi K."/>
            <person name="Haga S."/>
            <person name="Ohta F."/>
            <person name="Nomoto H."/>
            <person name="Nogata K."/>
            <person name="Morishita T."/>
            <person name="Endo T."/>
            <person name="Shin-I T."/>
            <person name="Takeda H."/>
            <person name="Morishita S."/>
            <person name="Kohara Y."/>
        </authorList>
    </citation>
    <scope>NUCLEOTIDE SEQUENCE [LARGE SCALE GENOMIC DNA]</scope>
    <source>
        <strain>Hd-rR</strain>
    </source>
</reference>
<organism evidence="2 3">
    <name type="scientific">Oryzias latipes</name>
    <name type="common">Japanese rice fish</name>
    <name type="synonym">Japanese killifish</name>
    <dbReference type="NCBI Taxonomy" id="8090"/>
    <lineage>
        <taxon>Eukaryota</taxon>
        <taxon>Metazoa</taxon>
        <taxon>Chordata</taxon>
        <taxon>Craniata</taxon>
        <taxon>Vertebrata</taxon>
        <taxon>Euteleostomi</taxon>
        <taxon>Actinopterygii</taxon>
        <taxon>Neopterygii</taxon>
        <taxon>Teleostei</taxon>
        <taxon>Neoteleostei</taxon>
        <taxon>Acanthomorphata</taxon>
        <taxon>Ovalentaria</taxon>
        <taxon>Atherinomorphae</taxon>
        <taxon>Beloniformes</taxon>
        <taxon>Adrianichthyidae</taxon>
        <taxon>Oryziinae</taxon>
        <taxon>Oryzias</taxon>
    </lineage>
</organism>
<evidence type="ECO:0000313" key="2">
    <source>
        <dbReference type="Ensembl" id="ENSORLP00015016869.1"/>
    </source>
</evidence>
<reference evidence="2 3" key="2">
    <citation type="submission" date="2017-04" db="EMBL/GenBank/DDBJ databases">
        <title>CpG methylation of centromeres and impact of large insertions on vertebrate speciation.</title>
        <authorList>
            <person name="Ichikawa K."/>
            <person name="Yoshimura J."/>
            <person name="Morishita S."/>
        </authorList>
    </citation>
    <scope>NUCLEOTIDE SEQUENCE</scope>
    <source>
        <strain evidence="2 3">HSOK</strain>
    </source>
</reference>
<reference evidence="2" key="4">
    <citation type="submission" date="2025-09" db="UniProtKB">
        <authorList>
            <consortium name="Ensembl"/>
        </authorList>
    </citation>
    <scope>IDENTIFICATION</scope>
    <source>
        <strain evidence="2">HSOK</strain>
    </source>
</reference>
<proteinExistence type="predicted"/>
<dbReference type="InterPro" id="IPR016186">
    <property type="entry name" value="C-type_lectin-like/link_sf"/>
</dbReference>
<dbReference type="Pfam" id="PF00059">
    <property type="entry name" value="Lectin_C"/>
    <property type="match status" value="1"/>
</dbReference>
<evidence type="ECO:0000313" key="3">
    <source>
        <dbReference type="Proteomes" id="UP000265200"/>
    </source>
</evidence>
<dbReference type="PANTHER" id="PTHR45784:SF3">
    <property type="entry name" value="C-TYPE LECTIN DOMAIN FAMILY 4 MEMBER K-LIKE-RELATED"/>
    <property type="match status" value="1"/>
</dbReference>
<dbReference type="InterPro" id="IPR001304">
    <property type="entry name" value="C-type_lectin-like"/>
</dbReference>